<protein>
    <submittedName>
        <fullName evidence="1">Uncharacterized protein</fullName>
    </submittedName>
</protein>
<evidence type="ECO:0000313" key="2">
    <source>
        <dbReference type="Proteomes" id="UP000818624"/>
    </source>
</evidence>
<evidence type="ECO:0000313" key="1">
    <source>
        <dbReference type="EMBL" id="WFD49013.1"/>
    </source>
</evidence>
<dbReference type="EMBL" id="CP046237">
    <property type="protein sequence ID" value="WFD49013.1"/>
    <property type="molecule type" value="Genomic_DNA"/>
</dbReference>
<dbReference type="Proteomes" id="UP000818624">
    <property type="component" value="Chromosome 4"/>
</dbReference>
<sequence>MGTIPVECEAVELLGIVEELELTEPESEPLGAGKEPELLGAELELLGTVEEFELFGTVETPELLGADEEPELLEPAPELLEADAEELLGPWLLV</sequence>
<accession>A0ABY8ETU2</accession>
<proteinExistence type="predicted"/>
<gene>
    <name evidence="1" type="ORF">GLX27_003690</name>
</gene>
<organism evidence="1 2">
    <name type="scientific">Malassezia furfur</name>
    <name type="common">Pityriasis versicolor infection agent</name>
    <name type="synonym">Pityrosporum furfur</name>
    <dbReference type="NCBI Taxonomy" id="55194"/>
    <lineage>
        <taxon>Eukaryota</taxon>
        <taxon>Fungi</taxon>
        <taxon>Dikarya</taxon>
        <taxon>Basidiomycota</taxon>
        <taxon>Ustilaginomycotina</taxon>
        <taxon>Malasseziomycetes</taxon>
        <taxon>Malasseziales</taxon>
        <taxon>Malasseziaceae</taxon>
        <taxon>Malassezia</taxon>
    </lineage>
</organism>
<name>A0ABY8ETU2_MALFU</name>
<reference evidence="1 2" key="1">
    <citation type="journal article" date="2020" name="Elife">
        <title>Loss of centromere function drives karyotype evolution in closely related Malassezia species.</title>
        <authorList>
            <person name="Sankaranarayanan S.R."/>
            <person name="Ianiri G."/>
            <person name="Coelho M.A."/>
            <person name="Reza M.H."/>
            <person name="Thimmappa B.C."/>
            <person name="Ganguly P."/>
            <person name="Vadnala R.N."/>
            <person name="Sun S."/>
            <person name="Siddharthan R."/>
            <person name="Tellgren-Roth C."/>
            <person name="Dawson T.L."/>
            <person name="Heitman J."/>
            <person name="Sanyal K."/>
        </authorList>
    </citation>
    <scope>NUCLEOTIDE SEQUENCE [LARGE SCALE GENOMIC DNA]</scope>
    <source>
        <strain evidence="1">CBS14141</strain>
    </source>
</reference>
<keyword evidence="2" id="KW-1185">Reference proteome</keyword>